<dbReference type="EMBL" id="KP763470">
    <property type="protein sequence ID" value="AJS09841.1"/>
    <property type="molecule type" value="Genomic_DNA"/>
</dbReference>
<protein>
    <submittedName>
        <fullName evidence="1">Uncharacterized protein</fullName>
    </submittedName>
</protein>
<accession>A0A0D3RJM1</accession>
<evidence type="ECO:0000313" key="1">
    <source>
        <dbReference type="EMBL" id="AJS09841.1"/>
    </source>
</evidence>
<name>A0A0D3RJM1_SALTM</name>
<reference evidence="1" key="1">
    <citation type="journal article" date="2015" name="FEMS Microbiol. Lett.">
        <title>Characterisation of a large novel phage-like plasmid in Salmonella enterica serovar Typhimurium.</title>
        <authorList>
            <person name="Octavia S."/>
            <person name="Sara J."/>
            <person name="Lan R."/>
        </authorList>
    </citation>
    <scope>NUCLEOTIDE SEQUENCE</scope>
    <source>
        <strain evidence="1">L946</strain>
        <plasmid evidence="1">pSTM_Phi</plasmid>
    </source>
</reference>
<organism evidence="1">
    <name type="scientific">Salmonella typhimurium</name>
    <dbReference type="NCBI Taxonomy" id="90371"/>
    <lineage>
        <taxon>Bacteria</taxon>
        <taxon>Pseudomonadati</taxon>
        <taxon>Pseudomonadota</taxon>
        <taxon>Gammaproteobacteria</taxon>
        <taxon>Enterobacterales</taxon>
        <taxon>Enterobacteriaceae</taxon>
        <taxon>Salmonella</taxon>
    </lineage>
</organism>
<geneLocation type="plasmid" evidence="1">
    <name>pSTM_Phi</name>
</geneLocation>
<proteinExistence type="predicted"/>
<keyword evidence="1" id="KW-0614">Plasmid</keyword>
<dbReference type="AlphaFoldDB" id="A0A0D3RJM1"/>
<sequence length="149" mass="16857">MRSARHIIYFWSNGSRREIAPLPGIKCGDHHEEKWMNISWQTELSVYRFGSKNVYGEAQLQFIRKTNAGVVKFEQSNEKSSVRADSSGSRGKANLELFDAVLVIPLEAAVQLDDVLILEGQKLKVSSVHRRWGLRGRPGHLEVGANIWV</sequence>